<dbReference type="EMBL" id="SMKR01000211">
    <property type="protein sequence ID" value="TDD15069.1"/>
    <property type="molecule type" value="Genomic_DNA"/>
</dbReference>
<dbReference type="OrthoDB" id="3311037at2"/>
<dbReference type="SMART" id="SM00382">
    <property type="entry name" value="AAA"/>
    <property type="match status" value="2"/>
</dbReference>
<dbReference type="Gene3D" id="3.40.50.300">
    <property type="entry name" value="P-loop containing nucleotide triphosphate hydrolases"/>
    <property type="match status" value="2"/>
</dbReference>
<accession>A0A4R4W8L6</accession>
<evidence type="ECO:0000313" key="6">
    <source>
        <dbReference type="EMBL" id="TDD15069.1"/>
    </source>
</evidence>
<feature type="domain" description="ABC transporter" evidence="5">
    <location>
        <begin position="255"/>
        <end position="497"/>
    </location>
</feature>
<feature type="domain" description="ABC transporter" evidence="5">
    <location>
        <begin position="6"/>
        <end position="242"/>
    </location>
</feature>
<dbReference type="AlphaFoldDB" id="A0A4R4W8L6"/>
<reference evidence="6 7" key="1">
    <citation type="submission" date="2019-02" db="EMBL/GenBank/DDBJ databases">
        <title>Draft genome sequences of novel Actinobacteria.</title>
        <authorList>
            <person name="Sahin N."/>
            <person name="Ay H."/>
            <person name="Saygin H."/>
        </authorList>
    </citation>
    <scope>NUCLEOTIDE SEQUENCE [LARGE SCALE GENOMIC DNA]</scope>
    <source>
        <strain evidence="6 7">16K104</strain>
    </source>
</reference>
<evidence type="ECO:0000313" key="7">
    <source>
        <dbReference type="Proteomes" id="UP000295172"/>
    </source>
</evidence>
<dbReference type="PANTHER" id="PTHR43790:SF9">
    <property type="entry name" value="GALACTOFURANOSE TRANSPORTER ATP-BINDING PROTEIN YTFR"/>
    <property type="match status" value="1"/>
</dbReference>
<dbReference type="CDD" id="cd03215">
    <property type="entry name" value="ABC_Carb_Monos_II"/>
    <property type="match status" value="1"/>
</dbReference>
<evidence type="ECO:0000256" key="1">
    <source>
        <dbReference type="ARBA" id="ARBA00022448"/>
    </source>
</evidence>
<protein>
    <submittedName>
        <fullName evidence="6">Sugar ABC transporter ATP-binding protein</fullName>
    </submittedName>
</protein>
<evidence type="ECO:0000256" key="2">
    <source>
        <dbReference type="ARBA" id="ARBA00022737"/>
    </source>
</evidence>
<keyword evidence="4 6" id="KW-0067">ATP-binding</keyword>
<dbReference type="InterPro" id="IPR027417">
    <property type="entry name" value="P-loop_NTPase"/>
</dbReference>
<dbReference type="Pfam" id="PF00005">
    <property type="entry name" value="ABC_tran"/>
    <property type="match status" value="2"/>
</dbReference>
<evidence type="ECO:0000256" key="4">
    <source>
        <dbReference type="ARBA" id="ARBA00022840"/>
    </source>
</evidence>
<keyword evidence="2" id="KW-0677">Repeat</keyword>
<dbReference type="PROSITE" id="PS50893">
    <property type="entry name" value="ABC_TRANSPORTER_2"/>
    <property type="match status" value="2"/>
</dbReference>
<dbReference type="PANTHER" id="PTHR43790">
    <property type="entry name" value="CARBOHYDRATE TRANSPORT ATP-BINDING PROTEIN MG119-RELATED"/>
    <property type="match status" value="1"/>
</dbReference>
<dbReference type="CDD" id="cd03216">
    <property type="entry name" value="ABC_Carb_Monos_I"/>
    <property type="match status" value="1"/>
</dbReference>
<evidence type="ECO:0000259" key="5">
    <source>
        <dbReference type="PROSITE" id="PS50893"/>
    </source>
</evidence>
<keyword evidence="7" id="KW-1185">Reference proteome</keyword>
<organism evidence="6 7">
    <name type="scientific">Kribbella turkmenica</name>
    <dbReference type="NCBI Taxonomy" id="2530375"/>
    <lineage>
        <taxon>Bacteria</taxon>
        <taxon>Bacillati</taxon>
        <taxon>Actinomycetota</taxon>
        <taxon>Actinomycetes</taxon>
        <taxon>Propionibacteriales</taxon>
        <taxon>Kribbellaceae</taxon>
        <taxon>Kribbella</taxon>
    </lineage>
</organism>
<dbReference type="GO" id="GO:0016887">
    <property type="term" value="F:ATP hydrolysis activity"/>
    <property type="evidence" value="ECO:0007669"/>
    <property type="project" value="InterPro"/>
</dbReference>
<sequence>MGDPALEVAGVVRDFPGTRALDHVSFTLGRGEIHALVGENAAGKSTVVKVLSGVLRPDKGVLRVDGHEVRFDGPRDAERAGIRTLHQDAGLVPQMSVARNLFLGREPRHRYGLIDVARMNTEAAALVGRLGPAVDVRRPAGSYDAGVRRLIAMAPALAPEVRVLILDEPTEGLEPDQIDRLFGVLEDLRSRGRSIVYVSHRLSEIERIADRVTVLRDGRVVHTGPVAGLDRLRLVALMLGRPVAAGTTVLGCPVVHPADAPVLEATGLTSRHRRLANVSLDIRSGEVLGLGGLVGAGRSETAKAIAGVLPLDAGRVTVSGKDLRRRSVAKAMRAGVGMLPENRTSEGVIGSLSVRDNIALAALPRLSRAGVISAARVDELVDTFVRRLRIKATSPDQPVAELSGGTQQKVLLARTLATSPVVLMLDEPTRGIDVGAKSDVHELIDDLAVDGLAVLLISSDLAELVHTCDRVIVLRDGAVVRELTGPDVTEDNIITLLAG</sequence>
<dbReference type="SUPFAM" id="SSF52540">
    <property type="entry name" value="P-loop containing nucleoside triphosphate hydrolases"/>
    <property type="match status" value="2"/>
</dbReference>
<keyword evidence="3" id="KW-0547">Nucleotide-binding</keyword>
<dbReference type="Proteomes" id="UP000295172">
    <property type="component" value="Unassembled WGS sequence"/>
</dbReference>
<gene>
    <name evidence="6" type="ORF">E1218_32100</name>
</gene>
<dbReference type="InterPro" id="IPR003439">
    <property type="entry name" value="ABC_transporter-like_ATP-bd"/>
</dbReference>
<keyword evidence="1" id="KW-0813">Transport</keyword>
<proteinExistence type="predicted"/>
<dbReference type="InterPro" id="IPR003593">
    <property type="entry name" value="AAA+_ATPase"/>
</dbReference>
<dbReference type="InterPro" id="IPR050107">
    <property type="entry name" value="ABC_carbohydrate_import_ATPase"/>
</dbReference>
<dbReference type="GO" id="GO:0005524">
    <property type="term" value="F:ATP binding"/>
    <property type="evidence" value="ECO:0007669"/>
    <property type="project" value="UniProtKB-KW"/>
</dbReference>
<dbReference type="RefSeq" id="WP_132326804.1">
    <property type="nucleotide sequence ID" value="NZ_SMKR01000211.1"/>
</dbReference>
<comment type="caution">
    <text evidence="6">The sequence shown here is derived from an EMBL/GenBank/DDBJ whole genome shotgun (WGS) entry which is preliminary data.</text>
</comment>
<evidence type="ECO:0000256" key="3">
    <source>
        <dbReference type="ARBA" id="ARBA00022741"/>
    </source>
</evidence>
<name>A0A4R4W8L6_9ACTN</name>